<geneLocation type="nucleomorph" evidence="5"/>
<keyword evidence="5" id="KW-0542">Nucleomorph</keyword>
<evidence type="ECO:0000313" key="5">
    <source>
        <dbReference type="EMBL" id="BAS01522.1"/>
    </source>
</evidence>
<feature type="repeat" description="WD" evidence="4">
    <location>
        <begin position="345"/>
        <end position="376"/>
    </location>
</feature>
<dbReference type="PROSITE" id="PS50294">
    <property type="entry name" value="WD_REPEATS_REGION"/>
    <property type="match status" value="4"/>
</dbReference>
<dbReference type="PANTHER" id="PTHR19923:SF0">
    <property type="entry name" value="PLEIOTROPIC REGULATOR 1"/>
    <property type="match status" value="1"/>
</dbReference>
<dbReference type="AlphaFoldDB" id="A0A0H5BL16"/>
<dbReference type="InterPro" id="IPR036322">
    <property type="entry name" value="WD40_repeat_dom_sf"/>
</dbReference>
<sequence>MYSLLYFLNYIEHHKSLKDDEKHTGYKKYFNSKYFILYHSFLPLKKQIKKKKNNKKFINYKIIKNFLNFSNFSLLKIKTNWKIFRILQDRAWIKSLDIKKNTDWFVSGSVDRTIKLWKIFSEKPKFIYTGHAEEITHLELSQETPYLFSSSLDNTIKCWDLEKCKVIKNYFGHKSGVETFKIHHTLDVIASGGKDSSCRIWDIKTSSEIFSFTGHKGSVTSILTNEKEPFLITGSQDQTLKFWDLRSSKCLFSIYFENQSIKYLKKKNHSSFHLLLNNSIVNLHMNYINYSNITQKKVCNLEYHCFDISIQGNLIIGTESGELLQFNSSNLNFINKFLPPKQKKSLKNEKGISCLIFSSTGDMFLSGGCDKTIKLWVHY</sequence>
<keyword evidence="2" id="KW-0677">Repeat</keyword>
<dbReference type="Pfam" id="PF00400">
    <property type="entry name" value="WD40"/>
    <property type="match status" value="5"/>
</dbReference>
<reference evidence="5" key="1">
    <citation type="journal article" date="2015" name="Genome Biol. Evol.">
        <title>Nucleomorph Genome Sequences of Two Chlorarachniophytes, Amorphochlora amoebiformis and Lotharella vacuolata.</title>
        <authorList>
            <person name="Suzuki S."/>
            <person name="Shirato S."/>
            <person name="Hirakawa Y."/>
            <person name="Ishida K."/>
        </authorList>
    </citation>
    <scope>NUCLEOTIDE SEQUENCE</scope>
    <source>
        <strain evidence="5">CCMP240</strain>
    </source>
</reference>
<evidence type="ECO:0000256" key="4">
    <source>
        <dbReference type="PROSITE-ProRule" id="PRU00221"/>
    </source>
</evidence>
<dbReference type="PROSITE" id="PS50082">
    <property type="entry name" value="WD_REPEATS_2"/>
    <property type="match status" value="5"/>
</dbReference>
<dbReference type="PANTHER" id="PTHR19923">
    <property type="entry name" value="WD40 REPEAT PROTEINPRL1/PRL2-RELATED"/>
    <property type="match status" value="1"/>
</dbReference>
<dbReference type="GO" id="GO:0000398">
    <property type="term" value="P:mRNA splicing, via spliceosome"/>
    <property type="evidence" value="ECO:0007669"/>
    <property type="project" value="InterPro"/>
</dbReference>
<dbReference type="EMBL" id="AB996600">
    <property type="protein sequence ID" value="BAS01522.1"/>
    <property type="molecule type" value="Genomic_DNA"/>
</dbReference>
<dbReference type="GO" id="GO:0071013">
    <property type="term" value="C:catalytic step 2 spliceosome"/>
    <property type="evidence" value="ECO:0007669"/>
    <property type="project" value="TreeGrafter"/>
</dbReference>
<dbReference type="InterPro" id="IPR019775">
    <property type="entry name" value="WD40_repeat_CS"/>
</dbReference>
<protein>
    <submittedName>
        <fullName evidence="5">mRNA splicing factor PRL1</fullName>
    </submittedName>
</protein>
<dbReference type="GO" id="GO:0071011">
    <property type="term" value="C:precatalytic spliceosome"/>
    <property type="evidence" value="ECO:0007669"/>
    <property type="project" value="TreeGrafter"/>
</dbReference>
<accession>A0A0H5BL16</accession>
<feature type="repeat" description="WD" evidence="4">
    <location>
        <begin position="128"/>
        <end position="169"/>
    </location>
</feature>
<keyword evidence="1 4" id="KW-0853">WD repeat</keyword>
<dbReference type="Gene3D" id="2.130.10.10">
    <property type="entry name" value="YVTN repeat-like/Quinoprotein amine dehydrogenase"/>
    <property type="match status" value="1"/>
</dbReference>
<dbReference type="InterPro" id="IPR001680">
    <property type="entry name" value="WD40_rpt"/>
</dbReference>
<feature type="repeat" description="WD" evidence="4">
    <location>
        <begin position="170"/>
        <end position="211"/>
    </location>
</feature>
<organism evidence="5">
    <name type="scientific">Lotharella vacuolata</name>
    <dbReference type="NCBI Taxonomy" id="74820"/>
    <lineage>
        <taxon>Eukaryota</taxon>
        <taxon>Sar</taxon>
        <taxon>Rhizaria</taxon>
        <taxon>Cercozoa</taxon>
        <taxon>Chlorarachniophyceae</taxon>
        <taxon>Lotharella</taxon>
    </lineage>
</organism>
<feature type="repeat" description="WD" evidence="4">
    <location>
        <begin position="86"/>
        <end position="119"/>
    </location>
</feature>
<feature type="repeat" description="WD" evidence="4">
    <location>
        <begin position="212"/>
        <end position="253"/>
    </location>
</feature>
<dbReference type="PRINTS" id="PR00320">
    <property type="entry name" value="GPROTEINBRPT"/>
</dbReference>
<dbReference type="InterPro" id="IPR045241">
    <property type="entry name" value="Prp46/PLRG1-like"/>
</dbReference>
<dbReference type="SUPFAM" id="SSF50978">
    <property type="entry name" value="WD40 repeat-like"/>
    <property type="match status" value="1"/>
</dbReference>
<dbReference type="SMART" id="SM00320">
    <property type="entry name" value="WD40"/>
    <property type="match status" value="5"/>
</dbReference>
<name>A0A0H5BL16_9EUKA</name>
<evidence type="ECO:0000256" key="1">
    <source>
        <dbReference type="ARBA" id="ARBA00022574"/>
    </source>
</evidence>
<dbReference type="InterPro" id="IPR015943">
    <property type="entry name" value="WD40/YVTN_repeat-like_dom_sf"/>
</dbReference>
<gene>
    <name evidence="5" type="primary">prl1</name>
</gene>
<dbReference type="GO" id="GO:0000974">
    <property type="term" value="C:Prp19 complex"/>
    <property type="evidence" value="ECO:0007669"/>
    <property type="project" value="TreeGrafter"/>
</dbReference>
<evidence type="ECO:0000256" key="2">
    <source>
        <dbReference type="ARBA" id="ARBA00022737"/>
    </source>
</evidence>
<proteinExistence type="inferred from homology"/>
<dbReference type="CDD" id="cd00200">
    <property type="entry name" value="WD40"/>
    <property type="match status" value="1"/>
</dbReference>
<dbReference type="PROSITE" id="PS00678">
    <property type="entry name" value="WD_REPEATS_1"/>
    <property type="match status" value="2"/>
</dbReference>
<comment type="similarity">
    <text evidence="3">Belongs to the WD repeat PRL1/PRL2 family.</text>
</comment>
<dbReference type="InterPro" id="IPR020472">
    <property type="entry name" value="WD40_PAC1"/>
</dbReference>
<evidence type="ECO:0000256" key="3">
    <source>
        <dbReference type="ARBA" id="ARBA00025726"/>
    </source>
</evidence>